<keyword evidence="1" id="KW-0004">4Fe-4S</keyword>
<evidence type="ECO:0000259" key="5">
    <source>
        <dbReference type="PROSITE" id="PS51656"/>
    </source>
</evidence>
<keyword evidence="2" id="KW-0479">Metal-binding</keyword>
<dbReference type="SUPFAM" id="SSF52540">
    <property type="entry name" value="P-loop containing nucleoside triphosphate hydrolases"/>
    <property type="match status" value="1"/>
</dbReference>
<dbReference type="Gene3D" id="1.10.15.40">
    <property type="entry name" value="Electron transport complex subunit B, putative Fe-S cluster"/>
    <property type="match status" value="1"/>
</dbReference>
<dbReference type="InterPro" id="IPR004435">
    <property type="entry name" value="MobB_dom"/>
</dbReference>
<feature type="domain" description="4Fe-4S" evidence="5">
    <location>
        <begin position="151"/>
        <end position="218"/>
    </location>
</feature>
<dbReference type="GO" id="GO:0051539">
    <property type="term" value="F:4 iron, 4 sulfur cluster binding"/>
    <property type="evidence" value="ECO:0007669"/>
    <property type="project" value="UniProtKB-KW"/>
</dbReference>
<dbReference type="GO" id="GO:0006777">
    <property type="term" value="P:Mo-molybdopterin cofactor biosynthetic process"/>
    <property type="evidence" value="ECO:0007669"/>
    <property type="project" value="InterPro"/>
</dbReference>
<comment type="caution">
    <text evidence="6">The sequence shown here is derived from an EMBL/GenBank/DDBJ whole genome shotgun (WGS) entry which is preliminary data.</text>
</comment>
<proteinExistence type="predicted"/>
<dbReference type="GO" id="GO:0005525">
    <property type="term" value="F:GTP binding"/>
    <property type="evidence" value="ECO:0007669"/>
    <property type="project" value="InterPro"/>
</dbReference>
<evidence type="ECO:0000256" key="3">
    <source>
        <dbReference type="ARBA" id="ARBA00023004"/>
    </source>
</evidence>
<dbReference type="InterPro" id="IPR027417">
    <property type="entry name" value="P-loop_NTPase"/>
</dbReference>
<dbReference type="PANTHER" id="PTHR40072:SF1">
    <property type="entry name" value="MOLYBDOPTERIN-GUANINE DINUCLEOTIDE BIOSYNTHESIS ADAPTER PROTEIN"/>
    <property type="match status" value="1"/>
</dbReference>
<gene>
    <name evidence="6" type="primary">mobB</name>
    <name evidence="6" type="ORF">DRJ20_02930</name>
</gene>
<dbReference type="GO" id="GO:0046872">
    <property type="term" value="F:metal ion binding"/>
    <property type="evidence" value="ECO:0007669"/>
    <property type="project" value="UniProtKB-KW"/>
</dbReference>
<organism evidence="6 7">
    <name type="scientific">Thermoproteota archaeon</name>
    <dbReference type="NCBI Taxonomy" id="2056631"/>
    <lineage>
        <taxon>Archaea</taxon>
        <taxon>Thermoproteota</taxon>
    </lineage>
</organism>
<name>A0A497EV68_9CREN</name>
<evidence type="ECO:0000313" key="6">
    <source>
        <dbReference type="EMBL" id="RLE50871.1"/>
    </source>
</evidence>
<dbReference type="Pfam" id="PF03205">
    <property type="entry name" value="MobB"/>
    <property type="match status" value="1"/>
</dbReference>
<dbReference type="PROSITE" id="PS51656">
    <property type="entry name" value="4FE4S"/>
    <property type="match status" value="1"/>
</dbReference>
<evidence type="ECO:0000256" key="1">
    <source>
        <dbReference type="ARBA" id="ARBA00022485"/>
    </source>
</evidence>
<dbReference type="Gene3D" id="3.40.50.300">
    <property type="entry name" value="P-loop containing nucleotide triphosphate hydrolases"/>
    <property type="match status" value="1"/>
</dbReference>
<evidence type="ECO:0000313" key="7">
    <source>
        <dbReference type="Proteomes" id="UP000268446"/>
    </source>
</evidence>
<evidence type="ECO:0000256" key="4">
    <source>
        <dbReference type="ARBA" id="ARBA00023014"/>
    </source>
</evidence>
<dbReference type="Proteomes" id="UP000268446">
    <property type="component" value="Unassembled WGS sequence"/>
</dbReference>
<dbReference type="PANTHER" id="PTHR40072">
    <property type="entry name" value="MOLYBDOPTERIN-GUANINE DINUCLEOTIDE BIOSYNTHESIS ADAPTER PROTEIN-RELATED"/>
    <property type="match status" value="1"/>
</dbReference>
<dbReference type="InterPro" id="IPR007202">
    <property type="entry name" value="4Fe-4S_dom"/>
</dbReference>
<dbReference type="NCBIfam" id="TIGR00176">
    <property type="entry name" value="mobB"/>
    <property type="match status" value="1"/>
</dbReference>
<keyword evidence="4" id="KW-0411">Iron-sulfur</keyword>
<evidence type="ECO:0000256" key="2">
    <source>
        <dbReference type="ARBA" id="ARBA00022723"/>
    </source>
</evidence>
<dbReference type="EMBL" id="QMQZ01000097">
    <property type="protein sequence ID" value="RLE50871.1"/>
    <property type="molecule type" value="Genomic_DNA"/>
</dbReference>
<accession>A0A497EV68</accession>
<dbReference type="Pfam" id="PF04060">
    <property type="entry name" value="FeS"/>
    <property type="match status" value="1"/>
</dbReference>
<dbReference type="InterPro" id="IPR052539">
    <property type="entry name" value="MGD_biosynthesis_adapter"/>
</dbReference>
<reference evidence="6 7" key="1">
    <citation type="submission" date="2018-06" db="EMBL/GenBank/DDBJ databases">
        <title>Extensive metabolic versatility and redundancy in microbially diverse, dynamic hydrothermal sediments.</title>
        <authorList>
            <person name="Dombrowski N."/>
            <person name="Teske A."/>
            <person name="Baker B.J."/>
        </authorList>
    </citation>
    <scope>NUCLEOTIDE SEQUENCE [LARGE SCALE GENOMIC DNA]</scope>
    <source>
        <strain evidence="6">B29_G17</strain>
    </source>
</reference>
<sequence length="258" mass="28870">MRIFCVVGARRSVGKTSLVEELVKQLSRKGVKVSTVKHASKSIDISDKDTYRHLNSGAQATLAVSPTGSAIFLRENDLEMLIRRHLPKNGMILIEGFRRSKFPKIIVAAKSRDLEIEGLSGPILAVVCRSEEVREEAERMFPASFICNFQEVDKLAEKIINEAITSEIVKLGKANCKLCGYESCLEYAKAIIYGLDEPGKCALNLRVKVKIDDVNMKLKPYVESALGKMLQGFLSSLKGFNFNFENIVVEIKREKRDL</sequence>
<protein>
    <submittedName>
        <fullName evidence="6">Molybdopterin-guanine dinucleotide biosynthesis protein B</fullName>
    </submittedName>
</protein>
<keyword evidence="3" id="KW-0408">Iron</keyword>
<dbReference type="AlphaFoldDB" id="A0A497EV68"/>